<name>A0ABU7A1D3_9TELE</name>
<dbReference type="Proteomes" id="UP001345963">
    <property type="component" value="Unassembled WGS sequence"/>
</dbReference>
<evidence type="ECO:0000259" key="1">
    <source>
        <dbReference type="Pfam" id="PF18136"/>
    </source>
</evidence>
<sequence length="246" mass="28680">MNHPDRVVSLKFNRVDLWSQLQLGRTQRCLAVRFEPNITLKATHPTQVWRDVHEVMLHLLRCPLQRTFFSPRWRCPRSFYSTRPCSLQGEEATETRLNPLNIQMLSRNLHEQIFRGVEPEYSEEAVDRSIKHLQNHSLWGKETSLLPDVELKLPWMYGKNIDEHFRILAEKQSLPYLEAATKLQRADLPPMPQEWSWEVGWTRYGPAGESEKVDFPDESALVFDVEVCTTEGQCPTLAVALSPTNW</sequence>
<dbReference type="Gene3D" id="3.30.420.390">
    <property type="match status" value="1"/>
</dbReference>
<keyword evidence="3" id="KW-1185">Reference proteome</keyword>
<dbReference type="PANTHER" id="PTHR10267">
    <property type="entry name" value="DNA POLYMERASE SUBUNIT GAMMA-1"/>
    <property type="match status" value="1"/>
</dbReference>
<dbReference type="EMBL" id="JAHUTI010000270">
    <property type="protein sequence ID" value="MED6231891.1"/>
    <property type="molecule type" value="Genomic_DNA"/>
</dbReference>
<dbReference type="PANTHER" id="PTHR10267:SF0">
    <property type="entry name" value="DNA POLYMERASE SUBUNIT GAMMA-1"/>
    <property type="match status" value="1"/>
</dbReference>
<feature type="domain" description="DNA mitochondrial polymerase exonuclease" evidence="1">
    <location>
        <begin position="147"/>
        <end position="246"/>
    </location>
</feature>
<protein>
    <recommendedName>
        <fullName evidence="1">DNA mitochondrial polymerase exonuclease domain-containing protein</fullName>
    </recommendedName>
</protein>
<gene>
    <name evidence="2" type="ORF">ATANTOWER_012694</name>
</gene>
<dbReference type="Pfam" id="PF18136">
    <property type="entry name" value="DNApol_Exo"/>
    <property type="match status" value="1"/>
</dbReference>
<reference evidence="2 3" key="1">
    <citation type="submission" date="2021-07" db="EMBL/GenBank/DDBJ databases">
        <authorList>
            <person name="Palmer J.M."/>
        </authorList>
    </citation>
    <scope>NUCLEOTIDE SEQUENCE [LARGE SCALE GENOMIC DNA]</scope>
    <source>
        <strain evidence="2 3">AT_MEX2019</strain>
        <tissue evidence="2">Muscle</tissue>
    </source>
</reference>
<evidence type="ECO:0000313" key="3">
    <source>
        <dbReference type="Proteomes" id="UP001345963"/>
    </source>
</evidence>
<accession>A0ABU7A1D3</accession>
<dbReference type="InterPro" id="IPR002297">
    <property type="entry name" value="DNA-dir_DNA_pol_A_mt"/>
</dbReference>
<proteinExistence type="predicted"/>
<dbReference type="InterPro" id="IPR041336">
    <property type="entry name" value="DNApol_Exo"/>
</dbReference>
<evidence type="ECO:0000313" key="2">
    <source>
        <dbReference type="EMBL" id="MED6231891.1"/>
    </source>
</evidence>
<comment type="caution">
    <text evidence="2">The sequence shown here is derived from an EMBL/GenBank/DDBJ whole genome shotgun (WGS) entry which is preliminary data.</text>
</comment>
<organism evidence="2 3">
    <name type="scientific">Ataeniobius toweri</name>
    <dbReference type="NCBI Taxonomy" id="208326"/>
    <lineage>
        <taxon>Eukaryota</taxon>
        <taxon>Metazoa</taxon>
        <taxon>Chordata</taxon>
        <taxon>Craniata</taxon>
        <taxon>Vertebrata</taxon>
        <taxon>Euteleostomi</taxon>
        <taxon>Actinopterygii</taxon>
        <taxon>Neopterygii</taxon>
        <taxon>Teleostei</taxon>
        <taxon>Neoteleostei</taxon>
        <taxon>Acanthomorphata</taxon>
        <taxon>Ovalentaria</taxon>
        <taxon>Atherinomorphae</taxon>
        <taxon>Cyprinodontiformes</taxon>
        <taxon>Goodeidae</taxon>
        <taxon>Ataeniobius</taxon>
    </lineage>
</organism>